<accession>A0A0R3R1J2</accession>
<name>A0A0R3R1J2_9BILA</name>
<evidence type="ECO:0000313" key="2">
    <source>
        <dbReference type="Proteomes" id="UP000280834"/>
    </source>
</evidence>
<organism evidence="3">
    <name type="scientific">Brugia timori</name>
    <dbReference type="NCBI Taxonomy" id="42155"/>
    <lineage>
        <taxon>Eukaryota</taxon>
        <taxon>Metazoa</taxon>
        <taxon>Ecdysozoa</taxon>
        <taxon>Nematoda</taxon>
        <taxon>Chromadorea</taxon>
        <taxon>Rhabditida</taxon>
        <taxon>Spirurina</taxon>
        <taxon>Spiruromorpha</taxon>
        <taxon>Filarioidea</taxon>
        <taxon>Onchocercidae</taxon>
        <taxon>Brugia</taxon>
    </lineage>
</organism>
<dbReference type="AlphaFoldDB" id="A0A0R3R1J2"/>
<dbReference type="WBParaSite" id="BTMF_0001387901-mRNA-1">
    <property type="protein sequence ID" value="BTMF_0001387901-mRNA-1"/>
    <property type="gene ID" value="BTMF_0001387901"/>
</dbReference>
<reference evidence="1 2" key="2">
    <citation type="submission" date="2018-11" db="EMBL/GenBank/DDBJ databases">
        <authorList>
            <consortium name="Pathogen Informatics"/>
        </authorList>
    </citation>
    <scope>NUCLEOTIDE SEQUENCE [LARGE SCALE GENOMIC DNA]</scope>
</reference>
<proteinExistence type="predicted"/>
<gene>
    <name evidence="1" type="ORF">BTMF_LOCUS11878</name>
</gene>
<evidence type="ECO:0000313" key="3">
    <source>
        <dbReference type="WBParaSite" id="BTMF_0001387901-mRNA-1"/>
    </source>
</evidence>
<keyword evidence="2" id="KW-1185">Reference proteome</keyword>
<evidence type="ECO:0000313" key="1">
    <source>
        <dbReference type="EMBL" id="VDO40610.1"/>
    </source>
</evidence>
<protein>
    <submittedName>
        <fullName evidence="1 3">Uncharacterized protein</fullName>
    </submittedName>
</protein>
<dbReference type="Proteomes" id="UP000280834">
    <property type="component" value="Unassembled WGS sequence"/>
</dbReference>
<dbReference type="EMBL" id="UZAG01018674">
    <property type="protein sequence ID" value="VDO40610.1"/>
    <property type="molecule type" value="Genomic_DNA"/>
</dbReference>
<sequence length="60" mass="6860">MKRTETMKTGSERSKCSNDIIRSAELDAANEIHKQQVEIKRVDKALSLLKEMESNKQVIV</sequence>
<reference evidence="3" key="1">
    <citation type="submission" date="2017-02" db="UniProtKB">
        <authorList>
            <consortium name="WormBaseParasite"/>
        </authorList>
    </citation>
    <scope>IDENTIFICATION</scope>
</reference>